<organism evidence="2 3">
    <name type="scientific">Sinanodonta woodiana</name>
    <name type="common">Chinese pond mussel</name>
    <name type="synonym">Anodonta woodiana</name>
    <dbReference type="NCBI Taxonomy" id="1069815"/>
    <lineage>
        <taxon>Eukaryota</taxon>
        <taxon>Metazoa</taxon>
        <taxon>Spiralia</taxon>
        <taxon>Lophotrochozoa</taxon>
        <taxon>Mollusca</taxon>
        <taxon>Bivalvia</taxon>
        <taxon>Autobranchia</taxon>
        <taxon>Heteroconchia</taxon>
        <taxon>Palaeoheterodonta</taxon>
        <taxon>Unionida</taxon>
        <taxon>Unionoidea</taxon>
        <taxon>Unionidae</taxon>
        <taxon>Unioninae</taxon>
        <taxon>Sinanodonta</taxon>
    </lineage>
</organism>
<accession>A0ABD3VI10</accession>
<feature type="region of interest" description="Disordered" evidence="1">
    <location>
        <begin position="62"/>
        <end position="83"/>
    </location>
</feature>
<reference evidence="2 3" key="1">
    <citation type="submission" date="2024-11" db="EMBL/GenBank/DDBJ databases">
        <title>Chromosome-level genome assembly of the freshwater bivalve Anodonta woodiana.</title>
        <authorList>
            <person name="Chen X."/>
        </authorList>
    </citation>
    <scope>NUCLEOTIDE SEQUENCE [LARGE SCALE GENOMIC DNA]</scope>
    <source>
        <strain evidence="2">MN2024</strain>
        <tissue evidence="2">Gills</tissue>
    </source>
</reference>
<evidence type="ECO:0000313" key="3">
    <source>
        <dbReference type="Proteomes" id="UP001634394"/>
    </source>
</evidence>
<dbReference type="PANTHER" id="PTHR45775:SF6">
    <property type="entry name" value="RAD, GEM_KIR FAMILY MEMBER 2, ISOFORM C"/>
    <property type="match status" value="1"/>
</dbReference>
<comment type="caution">
    <text evidence="2">The sequence shown here is derived from an EMBL/GenBank/DDBJ whole genome shotgun (WGS) entry which is preliminary data.</text>
</comment>
<feature type="non-terminal residue" evidence="2">
    <location>
        <position position="127"/>
    </location>
</feature>
<keyword evidence="3" id="KW-1185">Reference proteome</keyword>
<evidence type="ECO:0000256" key="1">
    <source>
        <dbReference type="SAM" id="MobiDB-lite"/>
    </source>
</evidence>
<name>A0ABD3VI10_SINWO</name>
<dbReference type="InterPro" id="IPR051641">
    <property type="entry name" value="RGK_GTP-binding_reg"/>
</dbReference>
<evidence type="ECO:0000313" key="2">
    <source>
        <dbReference type="EMBL" id="KAL3860688.1"/>
    </source>
</evidence>
<dbReference type="Proteomes" id="UP001634394">
    <property type="component" value="Unassembled WGS sequence"/>
</dbReference>
<dbReference type="AlphaFoldDB" id="A0ABD3VI10"/>
<gene>
    <name evidence="2" type="ORF">ACJMK2_010779</name>
</gene>
<proteinExistence type="predicted"/>
<dbReference type="PANTHER" id="PTHR45775">
    <property type="entry name" value="RAD, GEM/KIR FAMILY MEMBER 2, ISOFORM C"/>
    <property type="match status" value="1"/>
</dbReference>
<dbReference type="EMBL" id="JBJQND010000012">
    <property type="protein sequence ID" value="KAL3860688.1"/>
    <property type="molecule type" value="Genomic_DNA"/>
</dbReference>
<sequence>MPTRNSYKKPSLHMTRGDPSRYNLHSDADFYMCRHFETTSKGIIVNRGDSLRSRSTNSVVSSGSEVFPLSQSSHTSSSLSHESLGSVSALDTITPYKILVTGGLGVGKTGTQQFTTSEYLGGFDTSQ</sequence>
<protein>
    <submittedName>
        <fullName evidence="2">Uncharacterized protein</fullName>
    </submittedName>
</protein>